<gene>
    <name evidence="4" type="ORF">HYPSUDRAFT_149871</name>
    <name evidence="3" type="ORF">HYPSUDRAFT_151895</name>
</gene>
<evidence type="ECO:0000313" key="5">
    <source>
        <dbReference type="Proteomes" id="UP000054270"/>
    </source>
</evidence>
<dbReference type="Gene3D" id="1.10.510.10">
    <property type="entry name" value="Transferase(Phosphotransferase) domain 1"/>
    <property type="match status" value="1"/>
</dbReference>
<dbReference type="InterPro" id="IPR040976">
    <property type="entry name" value="Pkinase_fungal"/>
</dbReference>
<dbReference type="Pfam" id="PF17667">
    <property type="entry name" value="Pkinase_fungal"/>
    <property type="match status" value="1"/>
</dbReference>
<dbReference type="EMBL" id="KN817780">
    <property type="protein sequence ID" value="KJA13142.1"/>
    <property type="molecule type" value="Genomic_DNA"/>
</dbReference>
<dbReference type="OrthoDB" id="3260094at2759"/>
<feature type="compositionally biased region" description="Basic residues" evidence="1">
    <location>
        <begin position="444"/>
        <end position="458"/>
    </location>
</feature>
<feature type="domain" description="Fungal-type protein kinase" evidence="2">
    <location>
        <begin position="20"/>
        <end position="294"/>
    </location>
</feature>
<evidence type="ECO:0000313" key="3">
    <source>
        <dbReference type="EMBL" id="KJA13142.1"/>
    </source>
</evidence>
<keyword evidence="5" id="KW-1185">Reference proteome</keyword>
<sequence length="458" mass="51854">MDPNVEVDHITGAPLRVSVDDKWFTIIKAVHISPVLCSRGTRVYVVQDKDGQYHMLKDSWVLLSHAEDNSEIERLQLISENDLSPDSIKAIRSYLLRPRFIAGDESVADTNTPRHNGTWIQAFPRVRRRTVHGPIGDPITSYRSRVECLQAFIDIVDAIIFFDGDCILLHGDISISNIVIVRFLPHIILAAMTCKGGLEEALQYMSLIASLRNPSASHKAPRMDLESFFDVPSGGAVIDFDYSRTRGSVSTDVSGTVPYMSIELAINMSGQKVPFEHRMDHDIESLLHVFLHIVRFTSGPQGDPSKDILVTLNEIRISQWHHETLVANVPHVKSLDILRLREIHEMESVLPDYWRPLAPNVIRLIDIVYPRASIPLRTGKNVASLFKRELMDTLAKCRKLEDTVHRYGTSMPYQTRFPLKKRKVVQDDSDEESQSESEPVVPVKAKRSKAKRGKTAKR</sequence>
<reference evidence="5" key="2">
    <citation type="submission" date="2014-04" db="EMBL/GenBank/DDBJ databases">
        <title>Evolutionary Origins and Diversification of the Mycorrhizal Mutualists.</title>
        <authorList>
            <consortium name="DOE Joint Genome Institute"/>
            <consortium name="Mycorrhizal Genomics Consortium"/>
            <person name="Kohler A."/>
            <person name="Kuo A."/>
            <person name="Nagy L.G."/>
            <person name="Floudas D."/>
            <person name="Copeland A."/>
            <person name="Barry K.W."/>
            <person name="Cichocki N."/>
            <person name="Veneault-Fourrey C."/>
            <person name="LaButti K."/>
            <person name="Lindquist E.A."/>
            <person name="Lipzen A."/>
            <person name="Lundell T."/>
            <person name="Morin E."/>
            <person name="Murat C."/>
            <person name="Riley R."/>
            <person name="Ohm R."/>
            <person name="Sun H."/>
            <person name="Tunlid A."/>
            <person name="Henrissat B."/>
            <person name="Grigoriev I.V."/>
            <person name="Hibbett D.S."/>
            <person name="Martin F."/>
        </authorList>
    </citation>
    <scope>NUCLEOTIDE SEQUENCE [LARGE SCALE GENOMIC DNA]</scope>
    <source>
        <strain evidence="5">FD-334 SS-4</strain>
    </source>
</reference>
<proteinExistence type="predicted"/>
<evidence type="ECO:0000259" key="2">
    <source>
        <dbReference type="Pfam" id="PF17667"/>
    </source>
</evidence>
<dbReference type="EMBL" id="KN817664">
    <property type="protein sequence ID" value="KJA14840.1"/>
    <property type="molecule type" value="Genomic_DNA"/>
</dbReference>
<evidence type="ECO:0000256" key="1">
    <source>
        <dbReference type="SAM" id="MobiDB-lite"/>
    </source>
</evidence>
<reference evidence="4" key="1">
    <citation type="submission" date="2014-04" db="EMBL/GenBank/DDBJ databases">
        <title>Evolutionary Origins and Diversification of the Mycorrhizal Mutualists.</title>
        <authorList>
            <consortium name="DOE Joint Genome Institute"/>
            <person name="Kohler A."/>
            <person name="Kuo A."/>
            <person name="Nagy L.G."/>
            <person name="Floudas D."/>
            <person name="Copeland A."/>
            <person name="Barry K.W."/>
            <person name="Cichocki N."/>
            <person name="Veneault-Fourrey C."/>
            <person name="LaButti K."/>
            <person name="Lindquist E.A."/>
            <person name="Lipzen A."/>
            <person name="Lundell T."/>
            <person name="Morin E."/>
            <person name="Murat C."/>
            <person name="Riley R."/>
            <person name="Ohm R."/>
            <person name="Sun H."/>
            <person name="Tunlid A."/>
            <person name="Henrissat B."/>
            <person name="Grigoriev I.V."/>
            <person name="Hibbett D.S."/>
            <person name="Martin F."/>
            <person name="Consortium M.G."/>
        </authorList>
    </citation>
    <scope>NUCLEOTIDE SEQUENCE [LARGE SCALE GENOMIC DNA]</scope>
    <source>
        <strain evidence="4">FD-334 SS-4</strain>
    </source>
</reference>
<dbReference type="InterPro" id="IPR011009">
    <property type="entry name" value="Kinase-like_dom_sf"/>
</dbReference>
<feature type="region of interest" description="Disordered" evidence="1">
    <location>
        <begin position="418"/>
        <end position="458"/>
    </location>
</feature>
<dbReference type="SUPFAM" id="SSF56112">
    <property type="entry name" value="Protein kinase-like (PK-like)"/>
    <property type="match status" value="1"/>
</dbReference>
<protein>
    <recommendedName>
        <fullName evidence="2">Fungal-type protein kinase domain-containing protein</fullName>
    </recommendedName>
</protein>
<organism evidence="4 5">
    <name type="scientific">Hypholoma sublateritium (strain FD-334 SS-4)</name>
    <dbReference type="NCBI Taxonomy" id="945553"/>
    <lineage>
        <taxon>Eukaryota</taxon>
        <taxon>Fungi</taxon>
        <taxon>Dikarya</taxon>
        <taxon>Basidiomycota</taxon>
        <taxon>Agaricomycotina</taxon>
        <taxon>Agaricomycetes</taxon>
        <taxon>Agaricomycetidae</taxon>
        <taxon>Agaricales</taxon>
        <taxon>Agaricineae</taxon>
        <taxon>Strophariaceae</taxon>
        <taxon>Hypholoma</taxon>
    </lineage>
</organism>
<dbReference type="AlphaFoldDB" id="A0A0D2P2Q2"/>
<evidence type="ECO:0000313" key="4">
    <source>
        <dbReference type="EMBL" id="KJA14840.1"/>
    </source>
</evidence>
<dbReference type="Proteomes" id="UP000054270">
    <property type="component" value="Unassembled WGS sequence"/>
</dbReference>
<accession>A0A0D2P2Q2</accession>
<name>A0A0D2P2Q2_HYPSF</name>